<evidence type="ECO:0000256" key="10">
    <source>
        <dbReference type="ARBA" id="ARBA00023237"/>
    </source>
</evidence>
<keyword evidence="10 11" id="KW-0998">Cell outer membrane</keyword>
<feature type="chain" id="PRO_5020275724" evidence="13">
    <location>
        <begin position="22"/>
        <end position="780"/>
    </location>
</feature>
<feature type="domain" description="TonB-dependent receptor plug" evidence="15">
    <location>
        <begin position="55"/>
        <end position="156"/>
    </location>
</feature>
<dbReference type="SUPFAM" id="SSF56935">
    <property type="entry name" value="Porins"/>
    <property type="match status" value="1"/>
</dbReference>
<evidence type="ECO:0000256" key="12">
    <source>
        <dbReference type="RuleBase" id="RU003357"/>
    </source>
</evidence>
<dbReference type="CDD" id="cd01347">
    <property type="entry name" value="ligand_gated_channel"/>
    <property type="match status" value="1"/>
</dbReference>
<evidence type="ECO:0000313" key="16">
    <source>
        <dbReference type="EMBL" id="THF60284.1"/>
    </source>
</evidence>
<evidence type="ECO:0000313" key="17">
    <source>
        <dbReference type="Proteomes" id="UP000307956"/>
    </source>
</evidence>
<evidence type="ECO:0000256" key="7">
    <source>
        <dbReference type="ARBA" id="ARBA00023077"/>
    </source>
</evidence>
<dbReference type="PROSITE" id="PS52016">
    <property type="entry name" value="TONB_DEPENDENT_REC_3"/>
    <property type="match status" value="1"/>
</dbReference>
<comment type="similarity">
    <text evidence="2 11 12">Belongs to the TonB-dependent receptor family.</text>
</comment>
<dbReference type="OrthoDB" id="98353at2"/>
<keyword evidence="6 13" id="KW-0732">Signal</keyword>
<keyword evidence="3 11" id="KW-0813">Transport</keyword>
<dbReference type="PANTHER" id="PTHR30069:SF29">
    <property type="entry name" value="HEMOGLOBIN AND HEMOGLOBIN-HAPTOGLOBIN-BINDING PROTEIN 1-RELATED"/>
    <property type="match status" value="1"/>
</dbReference>
<evidence type="ECO:0000256" key="2">
    <source>
        <dbReference type="ARBA" id="ARBA00009810"/>
    </source>
</evidence>
<evidence type="ECO:0000259" key="14">
    <source>
        <dbReference type="Pfam" id="PF00593"/>
    </source>
</evidence>
<keyword evidence="8 11" id="KW-0472">Membrane</keyword>
<dbReference type="InterPro" id="IPR036942">
    <property type="entry name" value="Beta-barrel_TonB_sf"/>
</dbReference>
<dbReference type="GO" id="GO:0009279">
    <property type="term" value="C:cell outer membrane"/>
    <property type="evidence" value="ECO:0007669"/>
    <property type="project" value="UniProtKB-SubCell"/>
</dbReference>
<dbReference type="InterPro" id="IPR037066">
    <property type="entry name" value="Plug_dom_sf"/>
</dbReference>
<reference evidence="16 17" key="1">
    <citation type="submission" date="2019-04" db="EMBL/GenBank/DDBJ databases">
        <title>Azoarcus rhizosphaerae sp. nov. isolated from rhizosphere of Ficus religiosa.</title>
        <authorList>
            <person name="Lin S.-Y."/>
            <person name="Hameed A."/>
            <person name="Hsu Y.-H."/>
            <person name="Young C.-C."/>
        </authorList>
    </citation>
    <scope>NUCLEOTIDE SEQUENCE [LARGE SCALE GENOMIC DNA]</scope>
    <source>
        <strain evidence="16 17">CC-YHH848</strain>
    </source>
</reference>
<dbReference type="Gene3D" id="2.40.170.20">
    <property type="entry name" value="TonB-dependent receptor, beta-barrel domain"/>
    <property type="match status" value="1"/>
</dbReference>
<keyword evidence="17" id="KW-1185">Reference proteome</keyword>
<evidence type="ECO:0000256" key="3">
    <source>
        <dbReference type="ARBA" id="ARBA00022448"/>
    </source>
</evidence>
<evidence type="ECO:0000256" key="4">
    <source>
        <dbReference type="ARBA" id="ARBA00022452"/>
    </source>
</evidence>
<organism evidence="16 17">
    <name type="scientific">Pseudothauera rhizosphaerae</name>
    <dbReference type="NCBI Taxonomy" id="2565932"/>
    <lineage>
        <taxon>Bacteria</taxon>
        <taxon>Pseudomonadati</taxon>
        <taxon>Pseudomonadota</taxon>
        <taxon>Betaproteobacteria</taxon>
        <taxon>Rhodocyclales</taxon>
        <taxon>Zoogloeaceae</taxon>
        <taxon>Pseudothauera</taxon>
    </lineage>
</organism>
<keyword evidence="7 12" id="KW-0798">TonB box</keyword>
<evidence type="ECO:0000256" key="8">
    <source>
        <dbReference type="ARBA" id="ARBA00023136"/>
    </source>
</evidence>
<dbReference type="Proteomes" id="UP000307956">
    <property type="component" value="Unassembled WGS sequence"/>
</dbReference>
<dbReference type="GO" id="GO:0044718">
    <property type="term" value="P:siderophore transmembrane transport"/>
    <property type="evidence" value="ECO:0007669"/>
    <property type="project" value="TreeGrafter"/>
</dbReference>
<dbReference type="EMBL" id="SSOD01000011">
    <property type="protein sequence ID" value="THF60284.1"/>
    <property type="molecule type" value="Genomic_DNA"/>
</dbReference>
<evidence type="ECO:0000256" key="5">
    <source>
        <dbReference type="ARBA" id="ARBA00022692"/>
    </source>
</evidence>
<dbReference type="GO" id="GO:0015344">
    <property type="term" value="F:siderophore uptake transmembrane transporter activity"/>
    <property type="evidence" value="ECO:0007669"/>
    <property type="project" value="TreeGrafter"/>
</dbReference>
<keyword evidence="5 11" id="KW-0812">Transmembrane</keyword>
<proteinExistence type="inferred from homology"/>
<dbReference type="InterPro" id="IPR000531">
    <property type="entry name" value="Beta-barrel_TonB"/>
</dbReference>
<name>A0A4S4ALA5_9RHOO</name>
<dbReference type="InterPro" id="IPR012910">
    <property type="entry name" value="Plug_dom"/>
</dbReference>
<dbReference type="Pfam" id="PF07715">
    <property type="entry name" value="Plug"/>
    <property type="match status" value="1"/>
</dbReference>
<dbReference type="PANTHER" id="PTHR30069">
    <property type="entry name" value="TONB-DEPENDENT OUTER MEMBRANE RECEPTOR"/>
    <property type="match status" value="1"/>
</dbReference>
<comment type="subcellular location">
    <subcellularLocation>
        <location evidence="1 11">Cell outer membrane</location>
        <topology evidence="1 11">Multi-pass membrane protein</topology>
    </subcellularLocation>
</comment>
<feature type="domain" description="TonB-dependent receptor-like beta-barrel" evidence="14">
    <location>
        <begin position="307"/>
        <end position="706"/>
    </location>
</feature>
<gene>
    <name evidence="16" type="ORF">E6O51_13820</name>
</gene>
<dbReference type="RefSeq" id="WP_136385586.1">
    <property type="nucleotide sequence ID" value="NZ_SSOD01000011.1"/>
</dbReference>
<evidence type="ECO:0000256" key="11">
    <source>
        <dbReference type="PROSITE-ProRule" id="PRU01360"/>
    </source>
</evidence>
<keyword evidence="4 11" id="KW-1134">Transmembrane beta strand</keyword>
<dbReference type="InterPro" id="IPR039426">
    <property type="entry name" value="TonB-dep_rcpt-like"/>
</dbReference>
<dbReference type="Pfam" id="PF00593">
    <property type="entry name" value="TonB_dep_Rec_b-barrel"/>
    <property type="match status" value="1"/>
</dbReference>
<evidence type="ECO:0000259" key="15">
    <source>
        <dbReference type="Pfam" id="PF07715"/>
    </source>
</evidence>
<dbReference type="AlphaFoldDB" id="A0A4S4ALA5"/>
<protein>
    <submittedName>
        <fullName evidence="16">TonB-dependent receptor</fullName>
    </submittedName>
</protein>
<sequence length="780" mass="86840">MKRKTLPVAIALLWVSASALAQNARGEEQEDILREIAVTGSGEEGRIALREVLSPGVVSVAYPDDVKGEHKSIPDLLDQIPGVYVRRLGGSAHYTTASIRGAAPSQVNIYIDGVPLNTASETAADLSTLPIANVERVEVYRGTTPARFSGAPIGGAINIVTKKPTTFSGSVSGGRRSFGGEQYGASLNVPLLGGHLLVGLDKDRSTGDFKYTDYSVAGKRNLVWKDGTHYYDASGDHNVYPIPDGRDIPDRRKRMNDGSDKENVLLKWENRNFLLKYARTEMERYLPTGISGPLSGSLAHLQDLPWVPAVYNPRNRQQIEQQEILAGWRGSLGRLDLGFNLSWLDRDQQYRNLDIEPPASGWMGRDWTEYRTTRKGIAGDAAWSFGSGPLAHRFEVYAERYWEVLDSDMSGNNGKSDFIEEFKRIRTSLQIQDTLTIAALGDLQITPIFRVEKLDGPVIGSRWSPLAGPTGKYNWHRTGSLSVKKDFASGWQAFGNYGSYIRYPNFYEIYGNGLGTVPNVDSTGRAIQLVPETGRNGDLGFGWNGRFGEDWRGGFRLTWFQRDAKDAITLYSAPIAAKYINSGNTRTRGLELEGKLAWGRRADLQLAVTRQEGKYVGKDGYYYFGGNTPERRWPGQKVRTKNTPLLVANVRLNLHFLGGDLTTFIEGTRIGRNYLDVNTWENPLTTVNLGAHYRIAKGWKLSLGVNDVFDKGPEQTVESPENILRYHKRTCPGGGPFNNELDCSFGFVPWTEVSDEARLKRNVAWPLQGRTLWATLNYSF</sequence>
<evidence type="ECO:0000256" key="9">
    <source>
        <dbReference type="ARBA" id="ARBA00023170"/>
    </source>
</evidence>
<evidence type="ECO:0000256" key="6">
    <source>
        <dbReference type="ARBA" id="ARBA00022729"/>
    </source>
</evidence>
<feature type="signal peptide" evidence="13">
    <location>
        <begin position="1"/>
        <end position="21"/>
    </location>
</feature>
<dbReference type="Gene3D" id="2.170.130.10">
    <property type="entry name" value="TonB-dependent receptor, plug domain"/>
    <property type="match status" value="1"/>
</dbReference>
<comment type="caution">
    <text evidence="16">The sequence shown here is derived from an EMBL/GenBank/DDBJ whole genome shotgun (WGS) entry which is preliminary data.</text>
</comment>
<evidence type="ECO:0000256" key="1">
    <source>
        <dbReference type="ARBA" id="ARBA00004571"/>
    </source>
</evidence>
<evidence type="ECO:0000256" key="13">
    <source>
        <dbReference type="SAM" id="SignalP"/>
    </source>
</evidence>
<keyword evidence="9 16" id="KW-0675">Receptor</keyword>
<accession>A0A4S4ALA5</accession>